<keyword evidence="4 6" id="KW-1133">Transmembrane helix</keyword>
<feature type="transmembrane region" description="Helical" evidence="6">
    <location>
        <begin position="344"/>
        <end position="363"/>
    </location>
</feature>
<dbReference type="Gene3D" id="3.40.50.12370">
    <property type="match status" value="1"/>
</dbReference>
<evidence type="ECO:0000256" key="1">
    <source>
        <dbReference type="ARBA" id="ARBA00004651"/>
    </source>
</evidence>
<dbReference type="GO" id="GO:0022857">
    <property type="term" value="F:transmembrane transporter activity"/>
    <property type="evidence" value="ECO:0007669"/>
    <property type="project" value="InterPro"/>
</dbReference>
<evidence type="ECO:0000256" key="2">
    <source>
        <dbReference type="ARBA" id="ARBA00022475"/>
    </source>
</evidence>
<dbReference type="Pfam" id="PF13520">
    <property type="entry name" value="AA_permease_2"/>
    <property type="match status" value="1"/>
</dbReference>
<dbReference type="PANTHER" id="PTHR42770:SF11">
    <property type="entry name" value="INNER MEMBRANE TRANSPORT PROTEIN YBAT"/>
    <property type="match status" value="1"/>
</dbReference>
<keyword evidence="3 6" id="KW-0812">Transmembrane</keyword>
<evidence type="ECO:0000256" key="5">
    <source>
        <dbReference type="ARBA" id="ARBA00023136"/>
    </source>
</evidence>
<feature type="transmembrane region" description="Helical" evidence="6">
    <location>
        <begin position="317"/>
        <end position="338"/>
    </location>
</feature>
<dbReference type="RefSeq" id="WP_188978768.1">
    <property type="nucleotide sequence ID" value="NZ_BMPG01000002.1"/>
</dbReference>
<feature type="transmembrane region" description="Helical" evidence="6">
    <location>
        <begin position="401"/>
        <end position="420"/>
    </location>
</feature>
<evidence type="ECO:0000256" key="3">
    <source>
        <dbReference type="ARBA" id="ARBA00022692"/>
    </source>
</evidence>
<dbReference type="EMBL" id="BMPG01000002">
    <property type="protein sequence ID" value="GGL63353.1"/>
    <property type="molecule type" value="Genomic_DNA"/>
</dbReference>
<evidence type="ECO:0000313" key="7">
    <source>
        <dbReference type="EMBL" id="GGL63353.1"/>
    </source>
</evidence>
<sequence>MPKDLERDLGLYATLTVSVGAMVGSGIFVLPGLASKIAGPAVILAYLLAGVVVLPAALSKSEMATAMPESGGTYLFIDRSWGPLAGTIAGLGAWFSLVFKSAFALVGLGAYLLLFAPLPAGLVKAVAIALAVLLTAVNVAGVKQTGRLQAVVVSVVLLALVAFIADGLTAVTATNYHPFFPAGADGLLAATGFVFVSYAGVTKIASVAEEVEDPGRNIPLGILGSVVLMMLVYTFCVFVIVGVTAPGSITHSYTPMADAAAAFLGETGAAVVAAVAVLALVSMANAGVLSSSRYPLAMGRDRLFPERFGVTNDRYRTPVAAILLTGGVLVALIAAVPVVDLAKLASAFQILIFTLVNAALVAFRESDLDWYDPDFTAPAYPLLQLFGILAGLVLLTQMGALALAGAAGIIAVGVLWYRFYARGRTDREGAAVDAIRRSTSRYTLDTTRDLFATDSENGGVLVALSPDTQPDRERTLLTVAAAITDRRGGTVRAIQFDEIPDQSPLSTATDTHTAADRSFEARIEELGDDLDARVEAGEIVTHDIEHAVANYADHHDLSTILGEWEADVFVGELLGEDVDWYIRNAPCDVGFVNDRGIDDVDTITVIADEGPFDPLELLLADALATRYDATITLLHAIGDAASDELHDAVLSYHSDVRDILTVPAHTTILRTPDRLDALVTAASDADLVIASTSAHHVLYDVVFGALPDRLAEELDTTTVLVHTKTTRTHTFLRYLLDRFAF</sequence>
<dbReference type="SUPFAM" id="SSF52402">
    <property type="entry name" value="Adenine nucleotide alpha hydrolases-like"/>
    <property type="match status" value="1"/>
</dbReference>
<reference evidence="7" key="1">
    <citation type="journal article" date="2014" name="Int. J. Syst. Evol. Microbiol.">
        <title>Complete genome sequence of Corynebacterium casei LMG S-19264T (=DSM 44701T), isolated from a smear-ripened cheese.</title>
        <authorList>
            <consortium name="US DOE Joint Genome Institute (JGI-PGF)"/>
            <person name="Walter F."/>
            <person name="Albersmeier A."/>
            <person name="Kalinowski J."/>
            <person name="Ruckert C."/>
        </authorList>
    </citation>
    <scope>NUCLEOTIDE SEQUENCE</scope>
    <source>
        <strain evidence="7">JCM 19596</strain>
    </source>
</reference>
<evidence type="ECO:0000313" key="8">
    <source>
        <dbReference type="Proteomes" id="UP000607197"/>
    </source>
</evidence>
<feature type="transmembrane region" description="Helical" evidence="6">
    <location>
        <begin position="9"/>
        <end position="31"/>
    </location>
</feature>
<feature type="transmembrane region" description="Helical" evidence="6">
    <location>
        <begin position="179"/>
        <end position="201"/>
    </location>
</feature>
<keyword evidence="5 6" id="KW-0472">Membrane</keyword>
<dbReference type="AlphaFoldDB" id="A0A830FL52"/>
<comment type="subcellular location">
    <subcellularLocation>
        <location evidence="1">Cell membrane</location>
        <topology evidence="1">Multi-pass membrane protein</topology>
    </subcellularLocation>
</comment>
<feature type="transmembrane region" description="Helical" evidence="6">
    <location>
        <begin position="269"/>
        <end position="296"/>
    </location>
</feature>
<dbReference type="GO" id="GO:0005886">
    <property type="term" value="C:plasma membrane"/>
    <property type="evidence" value="ECO:0007669"/>
    <property type="project" value="UniProtKB-SubCell"/>
</dbReference>
<dbReference type="Gene3D" id="1.20.1740.10">
    <property type="entry name" value="Amino acid/polyamine transporter I"/>
    <property type="match status" value="1"/>
</dbReference>
<feature type="transmembrane region" description="Helical" evidence="6">
    <location>
        <begin position="375"/>
        <end position="395"/>
    </location>
</feature>
<dbReference type="PANTHER" id="PTHR42770">
    <property type="entry name" value="AMINO ACID TRANSPORTER-RELATED"/>
    <property type="match status" value="1"/>
</dbReference>
<name>A0A830FL52_9EURY</name>
<gene>
    <name evidence="7" type="ORF">GCM10009039_21560</name>
</gene>
<feature type="transmembrane region" description="Helical" evidence="6">
    <location>
        <begin position="222"/>
        <end position="249"/>
    </location>
</feature>
<organism evidence="7 8">
    <name type="scientific">Halocalculus aciditolerans</name>
    <dbReference type="NCBI Taxonomy" id="1383812"/>
    <lineage>
        <taxon>Archaea</taxon>
        <taxon>Methanobacteriati</taxon>
        <taxon>Methanobacteriota</taxon>
        <taxon>Stenosarchaea group</taxon>
        <taxon>Halobacteria</taxon>
        <taxon>Halobacteriales</taxon>
        <taxon>Halobacteriaceae</taxon>
        <taxon>Halocalculus</taxon>
    </lineage>
</organism>
<keyword evidence="2" id="KW-1003">Cell membrane</keyword>
<reference evidence="7" key="2">
    <citation type="submission" date="2020-09" db="EMBL/GenBank/DDBJ databases">
        <authorList>
            <person name="Sun Q."/>
            <person name="Ohkuma M."/>
        </authorList>
    </citation>
    <scope>NUCLEOTIDE SEQUENCE</scope>
    <source>
        <strain evidence="7">JCM 19596</strain>
    </source>
</reference>
<evidence type="ECO:0000256" key="4">
    <source>
        <dbReference type="ARBA" id="ARBA00022989"/>
    </source>
</evidence>
<keyword evidence="8" id="KW-1185">Reference proteome</keyword>
<proteinExistence type="predicted"/>
<comment type="caution">
    <text evidence="7">The sequence shown here is derived from an EMBL/GenBank/DDBJ whole genome shotgun (WGS) entry which is preliminary data.</text>
</comment>
<dbReference type="InterPro" id="IPR050367">
    <property type="entry name" value="APC_superfamily"/>
</dbReference>
<evidence type="ECO:0000256" key="6">
    <source>
        <dbReference type="SAM" id="Phobius"/>
    </source>
</evidence>
<dbReference type="OrthoDB" id="200469at2157"/>
<dbReference type="Proteomes" id="UP000607197">
    <property type="component" value="Unassembled WGS sequence"/>
</dbReference>
<dbReference type="InterPro" id="IPR002293">
    <property type="entry name" value="AA/rel_permease1"/>
</dbReference>
<accession>A0A830FL52</accession>
<feature type="transmembrane region" description="Helical" evidence="6">
    <location>
        <begin position="37"/>
        <end position="58"/>
    </location>
</feature>
<feature type="transmembrane region" description="Helical" evidence="6">
    <location>
        <begin position="151"/>
        <end position="173"/>
    </location>
</feature>
<protein>
    <submittedName>
        <fullName evidence="7">Amino acid transporter</fullName>
    </submittedName>
</protein>
<feature type="transmembrane region" description="Helical" evidence="6">
    <location>
        <begin position="120"/>
        <end position="139"/>
    </location>
</feature>